<accession>A0A2M7G0G9</accession>
<name>A0A2M7G0G9_9BACT</name>
<sequence>MSALRVSLIKVLEHYLTPQQYKRYVKERKTQLVSTQQSYNAALRDLSIRDTEAAIFNLINVFENEPRHLPGLHLARTMLFGLNKLFHEAGGDLQRSKYPNINSWRQKMEKQIQELEQEEQRLRNEISQTETKRGMFEGIFGGSKRQQKIAQLKQRLQEVLNDLAQLQKKRTQAIKLVQIQEYANVVSLVLEVCMFPARYSWLAADEQKQNNDPKYQTQTWYG</sequence>
<reference evidence="2 3" key="1">
    <citation type="submission" date="2017-09" db="EMBL/GenBank/DDBJ databases">
        <title>Depth-based differentiation of microbial function through sediment-hosted aquifers and enrichment of novel symbionts in the deep terrestrial subsurface.</title>
        <authorList>
            <person name="Probst A.J."/>
            <person name="Ladd B."/>
            <person name="Jarett J.K."/>
            <person name="Geller-Mcgrath D.E."/>
            <person name="Sieber C.M."/>
            <person name="Emerson J.B."/>
            <person name="Anantharaman K."/>
            <person name="Thomas B.C."/>
            <person name="Malmstrom R."/>
            <person name="Stieglmeier M."/>
            <person name="Klingl A."/>
            <person name="Woyke T."/>
            <person name="Ryan C.M."/>
            <person name="Banfield J.F."/>
        </authorList>
    </citation>
    <scope>NUCLEOTIDE SEQUENCE [LARGE SCALE GENOMIC DNA]</scope>
    <source>
        <strain evidence="2">CG17_big_fil_post_rev_8_21_14_2_50_48_46</strain>
    </source>
</reference>
<dbReference type="AlphaFoldDB" id="A0A2M7G0G9"/>
<evidence type="ECO:0000313" key="2">
    <source>
        <dbReference type="EMBL" id="PIW15201.1"/>
    </source>
</evidence>
<comment type="caution">
    <text evidence="2">The sequence shown here is derived from an EMBL/GenBank/DDBJ whole genome shotgun (WGS) entry which is preliminary data.</text>
</comment>
<keyword evidence="1" id="KW-0175">Coiled coil</keyword>
<protein>
    <submittedName>
        <fullName evidence="2">Uncharacterized protein</fullName>
    </submittedName>
</protein>
<proteinExistence type="predicted"/>
<evidence type="ECO:0000256" key="1">
    <source>
        <dbReference type="SAM" id="Coils"/>
    </source>
</evidence>
<gene>
    <name evidence="2" type="ORF">COW36_17415</name>
</gene>
<evidence type="ECO:0000313" key="3">
    <source>
        <dbReference type="Proteomes" id="UP000231019"/>
    </source>
</evidence>
<dbReference type="Proteomes" id="UP000231019">
    <property type="component" value="Unassembled WGS sequence"/>
</dbReference>
<feature type="coiled-coil region" evidence="1">
    <location>
        <begin position="101"/>
        <end position="176"/>
    </location>
</feature>
<organism evidence="2 3">
    <name type="scientific">bacterium (Candidatus Blackallbacteria) CG17_big_fil_post_rev_8_21_14_2_50_48_46</name>
    <dbReference type="NCBI Taxonomy" id="2014261"/>
    <lineage>
        <taxon>Bacteria</taxon>
        <taxon>Candidatus Blackallbacteria</taxon>
    </lineage>
</organism>
<dbReference type="EMBL" id="PFFQ01000053">
    <property type="protein sequence ID" value="PIW15201.1"/>
    <property type="molecule type" value="Genomic_DNA"/>
</dbReference>